<evidence type="ECO:0000256" key="10">
    <source>
        <dbReference type="ARBA" id="ARBA00022833"/>
    </source>
</evidence>
<evidence type="ECO:0000256" key="4">
    <source>
        <dbReference type="ARBA" id="ARBA00014880"/>
    </source>
</evidence>
<evidence type="ECO:0000256" key="11">
    <source>
        <dbReference type="ARBA" id="ARBA00023049"/>
    </source>
</evidence>
<comment type="caution">
    <text evidence="14">The sequence shown here is derived from an EMBL/GenBank/DDBJ whole genome shotgun (WGS) entry which is preliminary data.</text>
</comment>
<proteinExistence type="inferred from homology"/>
<keyword evidence="10" id="KW-0862">Zinc</keyword>
<dbReference type="InterPro" id="IPR000555">
    <property type="entry name" value="JAMM/MPN+_dom"/>
</dbReference>
<dbReference type="InterPro" id="IPR037518">
    <property type="entry name" value="MPN"/>
</dbReference>
<dbReference type="PANTHER" id="PTHR10410">
    <property type="entry name" value="EUKARYOTIC TRANSLATION INITIATION FACTOR 3 -RELATED"/>
    <property type="match status" value="1"/>
</dbReference>
<keyword evidence="11" id="KW-0482">Metalloprotease</keyword>
<keyword evidence="15" id="KW-1185">Reference proteome</keyword>
<evidence type="ECO:0000256" key="3">
    <source>
        <dbReference type="ARBA" id="ARBA00006008"/>
    </source>
</evidence>
<evidence type="ECO:0000259" key="13">
    <source>
        <dbReference type="PROSITE" id="PS50249"/>
    </source>
</evidence>
<dbReference type="GO" id="GO:0008237">
    <property type="term" value="F:metallopeptidase activity"/>
    <property type="evidence" value="ECO:0007669"/>
    <property type="project" value="UniProtKB-KW"/>
</dbReference>
<evidence type="ECO:0000256" key="1">
    <source>
        <dbReference type="ARBA" id="ARBA00004123"/>
    </source>
</evidence>
<accession>A0A1J4L2K9</accession>
<evidence type="ECO:0000256" key="12">
    <source>
        <dbReference type="ARBA" id="ARBA00023242"/>
    </source>
</evidence>
<dbReference type="Gene3D" id="3.40.140.10">
    <property type="entry name" value="Cytidine Deaminase, domain 2"/>
    <property type="match status" value="1"/>
</dbReference>
<keyword evidence="8" id="KW-0736">Signalosome</keyword>
<evidence type="ECO:0000313" key="15">
    <source>
        <dbReference type="Proteomes" id="UP000179807"/>
    </source>
</evidence>
<dbReference type="PROSITE" id="PS50249">
    <property type="entry name" value="MPN"/>
    <property type="match status" value="1"/>
</dbReference>
<dbReference type="AlphaFoldDB" id="A0A1J4L2K9"/>
<comment type="subcellular location">
    <subcellularLocation>
        <location evidence="2">Cytoplasm</location>
    </subcellularLocation>
    <subcellularLocation>
        <location evidence="1">Nucleus</location>
    </subcellularLocation>
</comment>
<evidence type="ECO:0000256" key="2">
    <source>
        <dbReference type="ARBA" id="ARBA00004496"/>
    </source>
</evidence>
<dbReference type="GeneID" id="94824509"/>
<dbReference type="GO" id="GO:0008180">
    <property type="term" value="C:COP9 signalosome"/>
    <property type="evidence" value="ECO:0007669"/>
    <property type="project" value="UniProtKB-KW"/>
</dbReference>
<keyword evidence="5" id="KW-0963">Cytoplasm</keyword>
<dbReference type="SUPFAM" id="SSF102712">
    <property type="entry name" value="JAB1/MPN domain"/>
    <property type="match status" value="1"/>
</dbReference>
<dbReference type="OrthoDB" id="10266268at2759"/>
<keyword evidence="6" id="KW-0645">Protease</keyword>
<keyword evidence="12" id="KW-0539">Nucleus</keyword>
<dbReference type="FunFam" id="3.40.140.10:FF:000203">
    <property type="entry name" value="COP9 signalosome complex subunit 5"/>
    <property type="match status" value="1"/>
</dbReference>
<organism evidence="14 15">
    <name type="scientific">Tritrichomonas foetus</name>
    <dbReference type="NCBI Taxonomy" id="1144522"/>
    <lineage>
        <taxon>Eukaryota</taxon>
        <taxon>Metamonada</taxon>
        <taxon>Parabasalia</taxon>
        <taxon>Tritrichomonadida</taxon>
        <taxon>Tritrichomonadidae</taxon>
        <taxon>Tritrichomonas</taxon>
    </lineage>
</organism>
<dbReference type="InterPro" id="IPR050242">
    <property type="entry name" value="JAMM_MPN+_peptidase_M67A"/>
</dbReference>
<dbReference type="VEuPathDB" id="TrichDB:TRFO_00930"/>
<dbReference type="GO" id="GO:0005737">
    <property type="term" value="C:cytoplasm"/>
    <property type="evidence" value="ECO:0007669"/>
    <property type="project" value="UniProtKB-SubCell"/>
</dbReference>
<keyword evidence="9" id="KW-0378">Hydrolase</keyword>
<evidence type="ECO:0000256" key="7">
    <source>
        <dbReference type="ARBA" id="ARBA00022723"/>
    </source>
</evidence>
<evidence type="ECO:0000256" key="6">
    <source>
        <dbReference type="ARBA" id="ARBA00022670"/>
    </source>
</evidence>
<protein>
    <recommendedName>
        <fullName evidence="4">COP9 signalosome complex subunit 5</fullName>
    </recommendedName>
</protein>
<evidence type="ECO:0000256" key="9">
    <source>
        <dbReference type="ARBA" id="ARBA00022801"/>
    </source>
</evidence>
<evidence type="ECO:0000256" key="5">
    <source>
        <dbReference type="ARBA" id="ARBA00022490"/>
    </source>
</evidence>
<evidence type="ECO:0000313" key="14">
    <source>
        <dbReference type="EMBL" id="OHT17650.1"/>
    </source>
</evidence>
<reference evidence="14" key="1">
    <citation type="submission" date="2016-10" db="EMBL/GenBank/DDBJ databases">
        <authorList>
            <person name="Benchimol M."/>
            <person name="Almeida L.G."/>
            <person name="Vasconcelos A.T."/>
            <person name="Perreira-Neves A."/>
            <person name="Rosa I.A."/>
            <person name="Tasca T."/>
            <person name="Bogo M.R."/>
            <person name="de Souza W."/>
        </authorList>
    </citation>
    <scope>NUCLEOTIDE SEQUENCE [LARGE SCALE GENOMIC DNA]</scope>
    <source>
        <strain evidence="14">K</strain>
    </source>
</reference>
<sequence>MQISESDYFTIKFDDFVVPFRTNGPAKTDSHYFKDVYINPRTLLNMINHSLSSQKEIMGFLAGHFKDQSYIVTDAVALPIEGTETRVIADDGAIWKAIQHFDDMHLLGRPEDQTGWYHSHPGLWCFFSAIDVRNHRLNQQARGGCFAGLVIDPINTSSSGKLHLGAYTSIPETDVKEIPIPKDVFFKYGQMANHYYELEIHFFKTKTDERVLNDIISRSYGQSIKASPLEMNAQYIGQNAEDAASQIKRINTPEERDEDLPQLSKKIQTINNDRKTGIWIHKMKRIVFG</sequence>
<dbReference type="GO" id="GO:0046872">
    <property type="term" value="F:metal ion binding"/>
    <property type="evidence" value="ECO:0007669"/>
    <property type="project" value="UniProtKB-KW"/>
</dbReference>
<dbReference type="RefSeq" id="XP_068370786.1">
    <property type="nucleotide sequence ID" value="XM_068489805.1"/>
</dbReference>
<comment type="similarity">
    <text evidence="3">Belongs to the peptidase M67A family. CSN5 subfamily.</text>
</comment>
<dbReference type="GO" id="GO:0006508">
    <property type="term" value="P:proteolysis"/>
    <property type="evidence" value="ECO:0007669"/>
    <property type="project" value="UniProtKB-KW"/>
</dbReference>
<dbReference type="SMART" id="SM00232">
    <property type="entry name" value="JAB_MPN"/>
    <property type="match status" value="1"/>
</dbReference>
<evidence type="ECO:0000256" key="8">
    <source>
        <dbReference type="ARBA" id="ARBA00022790"/>
    </source>
</evidence>
<dbReference type="Proteomes" id="UP000179807">
    <property type="component" value="Unassembled WGS sequence"/>
</dbReference>
<dbReference type="Pfam" id="PF01398">
    <property type="entry name" value="JAB"/>
    <property type="match status" value="1"/>
</dbReference>
<gene>
    <name evidence="14" type="primary">CSN5A</name>
    <name evidence="14" type="ORF">TRFO_00930</name>
</gene>
<feature type="domain" description="MPN" evidence="13">
    <location>
        <begin position="36"/>
        <end position="173"/>
    </location>
</feature>
<dbReference type="EMBL" id="MLAK01000001">
    <property type="protein sequence ID" value="OHT17650.1"/>
    <property type="molecule type" value="Genomic_DNA"/>
</dbReference>
<name>A0A1J4L2K9_9EUKA</name>
<keyword evidence="7" id="KW-0479">Metal-binding</keyword>